<keyword evidence="1" id="KW-0472">Membrane</keyword>
<dbReference type="Proteomes" id="UP000311605">
    <property type="component" value="Unassembled WGS sequence"/>
</dbReference>
<protein>
    <recommendedName>
        <fullName evidence="4">O-antigen ligase family protein</fullName>
    </recommendedName>
</protein>
<comment type="caution">
    <text evidence="2">The sequence shown here is derived from an EMBL/GenBank/DDBJ whole genome shotgun (WGS) entry which is preliminary data.</text>
</comment>
<proteinExistence type="predicted"/>
<accession>A0A5C4XMD3</accession>
<dbReference type="AlphaFoldDB" id="A0A5C4XMD3"/>
<keyword evidence="1" id="KW-0812">Transmembrane</keyword>
<reference evidence="2 3" key="1">
    <citation type="submission" date="2019-06" db="EMBL/GenBank/DDBJ databases">
        <title>The draft genome of Rhizobium smilacinae PTYR-5.</title>
        <authorList>
            <person name="Liu L."/>
            <person name="Li L."/>
            <person name="Zhang X."/>
        </authorList>
    </citation>
    <scope>NUCLEOTIDE SEQUENCE [LARGE SCALE GENOMIC DNA]</scope>
    <source>
        <strain evidence="2 3">PTYR-5</strain>
    </source>
</reference>
<evidence type="ECO:0000256" key="1">
    <source>
        <dbReference type="SAM" id="Phobius"/>
    </source>
</evidence>
<gene>
    <name evidence="2" type="ORF">FHP24_12550</name>
</gene>
<feature type="transmembrane region" description="Helical" evidence="1">
    <location>
        <begin position="6"/>
        <end position="29"/>
    </location>
</feature>
<dbReference type="EMBL" id="VDMN01000002">
    <property type="protein sequence ID" value="TNM63624.1"/>
    <property type="molecule type" value="Genomic_DNA"/>
</dbReference>
<keyword evidence="1" id="KW-1133">Transmembrane helix</keyword>
<organism evidence="2 3">
    <name type="scientific">Aliirhizobium smilacinae</name>
    <dbReference type="NCBI Taxonomy" id="1395944"/>
    <lineage>
        <taxon>Bacteria</taxon>
        <taxon>Pseudomonadati</taxon>
        <taxon>Pseudomonadota</taxon>
        <taxon>Alphaproteobacteria</taxon>
        <taxon>Hyphomicrobiales</taxon>
        <taxon>Rhizobiaceae</taxon>
        <taxon>Aliirhizobium</taxon>
    </lineage>
</organism>
<evidence type="ECO:0008006" key="4">
    <source>
        <dbReference type="Google" id="ProtNLM"/>
    </source>
</evidence>
<keyword evidence="3" id="KW-1185">Reference proteome</keyword>
<evidence type="ECO:0000313" key="2">
    <source>
        <dbReference type="EMBL" id="TNM63624.1"/>
    </source>
</evidence>
<name>A0A5C4XMD3_9HYPH</name>
<evidence type="ECO:0000313" key="3">
    <source>
        <dbReference type="Proteomes" id="UP000311605"/>
    </source>
</evidence>
<sequence length="60" mass="6691">MNHAHNVFLEVALEGGLIEAALVMFYLVVVVQRLSRVSDRLLPRLSFLSICVVLVHSTVD</sequence>
<dbReference type="RefSeq" id="WP_139676532.1">
    <property type="nucleotide sequence ID" value="NZ_VDMN01000002.1"/>
</dbReference>